<dbReference type="PANTHER" id="PTHR44525:SF1">
    <property type="entry name" value="WD REPEAT-CONTAINING PROTEIN 27"/>
    <property type="match status" value="1"/>
</dbReference>
<dbReference type="InterPro" id="IPR015943">
    <property type="entry name" value="WD40/YVTN_repeat-like_dom_sf"/>
</dbReference>
<dbReference type="Gene3D" id="2.130.10.10">
    <property type="entry name" value="YVTN repeat-like/Quinoprotein amine dehydrogenase"/>
    <property type="match status" value="4"/>
</dbReference>
<dbReference type="PANTHER" id="PTHR44525">
    <property type="entry name" value="WD REPEAT-CONTAINING PROTEIN 27"/>
    <property type="match status" value="1"/>
</dbReference>
<feature type="compositionally biased region" description="Polar residues" evidence="2">
    <location>
        <begin position="527"/>
        <end position="548"/>
    </location>
</feature>
<dbReference type="AlphaFoldDB" id="A0A8U0V232"/>
<sequence length="996" mass="108110">MIRKRKRKRPGPLAETTRGCGRGAAAAVLVPGSCAEDQPHRRLREVLSARLPAAGGVSSRKRGRESRSQMEDARGILCADGGCLGDVLTEKGLVALKEPVAHVQLACSAQYCAFPADGNTLCVWSTEDPSHQPLTLGGHHEPVTAVAFGNAASPHLLCSASRDHVITWRLHECRQKALQGLTPRGLVVGTLLGKVLCLRLSPDDRAAAVCAGKKIFVLDTASRSTLAELEGHRGAVTAAEFCPWQTRIIVSVSEDRSFKVWDHHVESLIYSSSVLTASPLLSLLIHAGSRQLVTGCAHGQLWIFSLVEGHHYRCVTRVDLKKKRESFSRRTESRLCSLPEDSPHPSTDGWKEREEAEASLPVLGLASCALSVILPAECAGQSSENAVCLWIGSSVGLFLFNLASFELEAALHYKDFRSLSIQVAGSCAVESGAGGDKAVCLLASLLGRKIALLEIHVAALVTSQRRHAAGRGLSVLPRAHVLSTSPLRFRPAEERAQPALQAPSGSAGQRAVKDRPLVFHSKVRSSGYASTPRTTMFLPKTNTRSSGGRSLPRSHGHSKEYPLELSLPTRVHKQLVLAHGPPAAATCVQYSGDGRWLACGLANHLSLVLRADLAGTPTVFSGHDRPVSTVCWSQDSRWLLSASQDGTLRLWSLRRAEHVLCVGRDMFSKPVGSAQFYYLDAFILSSSGPELQLLRHHMDTSKDEIRRYRQKSWCRRVFRLRTTGATGITSLSAVNDFYSYLVLAAGRNRTLEVFDLNAARSAAVIVEAHSRPVHQICQNKGSSSTTLQPLLYNLFATTAAGDGLKLWDVRTLRCERCFEGHPNHGYPCGIAFSPCGRYVASGADDRHVYMYDVGSSTFSHRLAGHTDTVTGVAFSPSVPQHEGLLFLRTERPDPTPLMLFGNYSVLEICRPRGLGISTRLQPPISTVSSSALFWGVGRARPWGRVSSLMRRRGESSHPKPAFGDRVGAVVLLLCLAFRNKECEAGSCLSLQKLSGV</sequence>
<dbReference type="CTD" id="253769"/>
<feature type="region of interest" description="Disordered" evidence="2">
    <location>
        <begin position="523"/>
        <end position="563"/>
    </location>
</feature>
<dbReference type="InterPro" id="IPR036322">
    <property type="entry name" value="WD40_repeat_dom_sf"/>
</dbReference>
<feature type="repeat" description="WD" evidence="1">
    <location>
        <begin position="620"/>
        <end position="661"/>
    </location>
</feature>
<gene>
    <name evidence="4" type="primary">WDR27</name>
</gene>
<name>A0A8U0V232_MUSPF</name>
<dbReference type="Proteomes" id="UP000000715">
    <property type="component" value="Unplaced"/>
</dbReference>
<accession>A0A8U0V232</accession>
<dbReference type="Pfam" id="PF00400">
    <property type="entry name" value="WD40"/>
    <property type="match status" value="3"/>
</dbReference>
<feature type="repeat" description="WD" evidence="1">
    <location>
        <begin position="229"/>
        <end position="262"/>
    </location>
</feature>
<reference evidence="4" key="1">
    <citation type="submission" date="2025-08" db="UniProtKB">
        <authorList>
            <consortium name="RefSeq"/>
        </authorList>
    </citation>
    <scope>IDENTIFICATION</scope>
    <source>
        <tissue evidence="4">Brain</tissue>
    </source>
</reference>
<evidence type="ECO:0000313" key="3">
    <source>
        <dbReference type="Proteomes" id="UP000000715"/>
    </source>
</evidence>
<dbReference type="RefSeq" id="XP_044935923.1">
    <property type="nucleotide sequence ID" value="XM_045079988.1"/>
</dbReference>
<dbReference type="OrthoDB" id="20669at2759"/>
<proteinExistence type="predicted"/>
<dbReference type="InterPro" id="IPR042411">
    <property type="entry name" value="WDR27"/>
</dbReference>
<evidence type="ECO:0000256" key="2">
    <source>
        <dbReference type="SAM" id="MobiDB-lite"/>
    </source>
</evidence>
<organism evidence="3 4">
    <name type="scientific">Mustela putorius furo</name>
    <name type="common">European domestic ferret</name>
    <name type="synonym">Mustela furo</name>
    <dbReference type="NCBI Taxonomy" id="9669"/>
    <lineage>
        <taxon>Eukaryota</taxon>
        <taxon>Metazoa</taxon>
        <taxon>Chordata</taxon>
        <taxon>Craniata</taxon>
        <taxon>Vertebrata</taxon>
        <taxon>Euteleostomi</taxon>
        <taxon>Mammalia</taxon>
        <taxon>Eutheria</taxon>
        <taxon>Laurasiatheria</taxon>
        <taxon>Carnivora</taxon>
        <taxon>Caniformia</taxon>
        <taxon>Musteloidea</taxon>
        <taxon>Mustelidae</taxon>
        <taxon>Mustelinae</taxon>
        <taxon>Mustela</taxon>
    </lineage>
</organism>
<dbReference type="PROSITE" id="PS50082">
    <property type="entry name" value="WD_REPEATS_2"/>
    <property type="match status" value="2"/>
</dbReference>
<evidence type="ECO:0000256" key="1">
    <source>
        <dbReference type="PROSITE-ProRule" id="PRU00221"/>
    </source>
</evidence>
<keyword evidence="1" id="KW-0853">WD repeat</keyword>
<dbReference type="InterPro" id="IPR001680">
    <property type="entry name" value="WD40_rpt"/>
</dbReference>
<dbReference type="GeneID" id="101675276"/>
<keyword evidence="3" id="KW-1185">Reference proteome</keyword>
<evidence type="ECO:0000313" key="4">
    <source>
        <dbReference type="RefSeq" id="XP_044935923.1"/>
    </source>
</evidence>
<dbReference type="SMART" id="SM00320">
    <property type="entry name" value="WD40"/>
    <property type="match status" value="9"/>
</dbReference>
<protein>
    <submittedName>
        <fullName evidence="4">WD repeat-containing protein 27 isoform X1</fullName>
    </submittedName>
</protein>
<dbReference type="PROSITE" id="PS50294">
    <property type="entry name" value="WD_REPEATS_REGION"/>
    <property type="match status" value="2"/>
</dbReference>
<dbReference type="SUPFAM" id="SSF50978">
    <property type="entry name" value="WD40 repeat-like"/>
    <property type="match status" value="2"/>
</dbReference>